<keyword evidence="3" id="KW-1185">Reference proteome</keyword>
<proteinExistence type="predicted"/>
<reference evidence="2" key="2">
    <citation type="submission" date="2022-03" db="EMBL/GenBank/DDBJ databases">
        <title>Draft title - Genomic analysis of global carrot germplasm unveils the trajectory of domestication and the origin of high carotenoid orange carrot.</title>
        <authorList>
            <person name="Iorizzo M."/>
            <person name="Ellison S."/>
            <person name="Senalik D."/>
            <person name="Macko-Podgorni A."/>
            <person name="Grzebelus D."/>
            <person name="Bostan H."/>
            <person name="Rolling W."/>
            <person name="Curaba J."/>
            <person name="Simon P."/>
        </authorList>
    </citation>
    <scope>NUCLEOTIDE SEQUENCE</scope>
    <source>
        <tissue evidence="2">Leaf</tissue>
    </source>
</reference>
<dbReference type="SUPFAM" id="SSF50249">
    <property type="entry name" value="Nucleic acid-binding proteins"/>
    <property type="match status" value="2"/>
</dbReference>
<dbReference type="Proteomes" id="UP000077755">
    <property type="component" value="Chromosome 4"/>
</dbReference>
<dbReference type="InterPro" id="IPR012340">
    <property type="entry name" value="NA-bd_OB-fold"/>
</dbReference>
<evidence type="ECO:0000313" key="2">
    <source>
        <dbReference type="EMBL" id="WOG95237.1"/>
    </source>
</evidence>
<dbReference type="EMBL" id="CP093346">
    <property type="protein sequence ID" value="WOG95237.1"/>
    <property type="molecule type" value="Genomic_DNA"/>
</dbReference>
<sequence length="365" mass="41366">MYDRIQNLEKSRNNWRIKARVFRFWPTFSPETSTVKGYNMILLDDDNSHVHAYVYPDNWKAFGKEVVEGKVYTVENFQFEFMDMGDLVVGCASLAENQNAEFAYDVIGAVEQFKRVRRVSTRYGDRDQTGFTFTDEENQIGALPSTRIYFNLNIDAVDEYRDRLLEERYKPAEGSHEAIPETAPAPMIFKSSFKELIENPSSYESNSLLMIKILISKVEEEDNWWFNSCIPCHAEAEKVEKKFKCTECNCSFGYCEKRFRIIILADDNTLATNVILSDRVVKRLACTTVANILKDMKKLSNGNKSGDSNLFNAVDICESAMYENAIAEASPPQASSSFSTDAASAIAGIESARAFTLTIGEALYS</sequence>
<name>A0AAF1AW10_DAUCS</name>
<dbReference type="AlphaFoldDB" id="A0AAF1AW10"/>
<dbReference type="Pfam" id="PF02721">
    <property type="entry name" value="DUF223"/>
    <property type="match status" value="1"/>
</dbReference>
<protein>
    <recommendedName>
        <fullName evidence="1">Replication protein A 70 kDa DNA-binding subunit B/D first OB fold domain-containing protein</fullName>
    </recommendedName>
</protein>
<dbReference type="PANTHER" id="PTHR47165:SF4">
    <property type="entry name" value="OS03G0429900 PROTEIN"/>
    <property type="match status" value="1"/>
</dbReference>
<reference evidence="2" key="1">
    <citation type="journal article" date="2016" name="Nat. Genet.">
        <title>A high-quality carrot genome assembly provides new insights into carotenoid accumulation and asterid genome evolution.</title>
        <authorList>
            <person name="Iorizzo M."/>
            <person name="Ellison S."/>
            <person name="Senalik D."/>
            <person name="Zeng P."/>
            <person name="Satapoomin P."/>
            <person name="Huang J."/>
            <person name="Bowman M."/>
            <person name="Iovene M."/>
            <person name="Sanseverino W."/>
            <person name="Cavagnaro P."/>
            <person name="Yildiz M."/>
            <person name="Macko-Podgorni A."/>
            <person name="Moranska E."/>
            <person name="Grzebelus E."/>
            <person name="Grzebelus D."/>
            <person name="Ashrafi H."/>
            <person name="Zheng Z."/>
            <person name="Cheng S."/>
            <person name="Spooner D."/>
            <person name="Van Deynze A."/>
            <person name="Simon P."/>
        </authorList>
    </citation>
    <scope>NUCLEOTIDE SEQUENCE</scope>
    <source>
        <tissue evidence="2">Leaf</tissue>
    </source>
</reference>
<feature type="domain" description="Replication protein A 70 kDa DNA-binding subunit B/D first OB fold" evidence="1">
    <location>
        <begin position="2"/>
        <end position="78"/>
    </location>
</feature>
<dbReference type="InterPro" id="IPR003871">
    <property type="entry name" value="RFA1B/D_OB_1st"/>
</dbReference>
<evidence type="ECO:0000313" key="3">
    <source>
        <dbReference type="Proteomes" id="UP000077755"/>
    </source>
</evidence>
<gene>
    <name evidence="2" type="ORF">DCAR_0414545</name>
</gene>
<organism evidence="2 3">
    <name type="scientific">Daucus carota subsp. sativus</name>
    <name type="common">Carrot</name>
    <dbReference type="NCBI Taxonomy" id="79200"/>
    <lineage>
        <taxon>Eukaryota</taxon>
        <taxon>Viridiplantae</taxon>
        <taxon>Streptophyta</taxon>
        <taxon>Embryophyta</taxon>
        <taxon>Tracheophyta</taxon>
        <taxon>Spermatophyta</taxon>
        <taxon>Magnoliopsida</taxon>
        <taxon>eudicotyledons</taxon>
        <taxon>Gunneridae</taxon>
        <taxon>Pentapetalae</taxon>
        <taxon>asterids</taxon>
        <taxon>campanulids</taxon>
        <taxon>Apiales</taxon>
        <taxon>Apiaceae</taxon>
        <taxon>Apioideae</taxon>
        <taxon>Scandiceae</taxon>
        <taxon>Daucinae</taxon>
        <taxon>Daucus</taxon>
        <taxon>Daucus sect. Daucus</taxon>
    </lineage>
</organism>
<dbReference type="Gene3D" id="2.40.50.140">
    <property type="entry name" value="Nucleic acid-binding proteins"/>
    <property type="match status" value="2"/>
</dbReference>
<dbReference type="PANTHER" id="PTHR47165">
    <property type="entry name" value="OS03G0429900 PROTEIN"/>
    <property type="match status" value="1"/>
</dbReference>
<evidence type="ECO:0000259" key="1">
    <source>
        <dbReference type="Pfam" id="PF02721"/>
    </source>
</evidence>
<accession>A0AAF1AW10</accession>